<dbReference type="AlphaFoldDB" id="A0AAN1ZZI5"/>
<accession>A0AAN1ZZI5</accession>
<evidence type="ECO:0000256" key="2">
    <source>
        <dbReference type="ARBA" id="ARBA00022747"/>
    </source>
</evidence>
<dbReference type="Proteomes" id="UP000528185">
    <property type="component" value="Unassembled WGS sequence"/>
</dbReference>
<dbReference type="InterPro" id="IPR052021">
    <property type="entry name" value="Type-I_RS_S_subunit"/>
</dbReference>
<comment type="caution">
    <text evidence="5">The sequence shown here is derived from an EMBL/GenBank/DDBJ whole genome shotgun (WGS) entry which is preliminary data.</text>
</comment>
<organism evidence="5 6">
    <name type="scientific">Rhizobium rhizogenes</name>
    <name type="common">Agrobacterium rhizogenes</name>
    <dbReference type="NCBI Taxonomy" id="359"/>
    <lineage>
        <taxon>Bacteria</taxon>
        <taxon>Pseudomonadati</taxon>
        <taxon>Pseudomonadota</taxon>
        <taxon>Alphaproteobacteria</taxon>
        <taxon>Hyphomicrobiales</taxon>
        <taxon>Rhizobiaceae</taxon>
        <taxon>Rhizobium/Agrobacterium group</taxon>
        <taxon>Rhizobium</taxon>
    </lineage>
</organism>
<evidence type="ECO:0000313" key="6">
    <source>
        <dbReference type="Proteomes" id="UP000528185"/>
    </source>
</evidence>
<keyword evidence="2" id="KW-0680">Restriction system</keyword>
<dbReference type="Gene3D" id="3.90.220.20">
    <property type="entry name" value="DNA methylase specificity domains"/>
    <property type="match status" value="1"/>
</dbReference>
<dbReference type="PANTHER" id="PTHR30408:SF12">
    <property type="entry name" value="TYPE I RESTRICTION ENZYME MJAVIII SPECIFICITY SUBUNIT"/>
    <property type="match status" value="1"/>
</dbReference>
<proteinExistence type="inferred from homology"/>
<evidence type="ECO:0000256" key="3">
    <source>
        <dbReference type="ARBA" id="ARBA00023125"/>
    </source>
</evidence>
<dbReference type="PANTHER" id="PTHR30408">
    <property type="entry name" value="TYPE-1 RESTRICTION ENZYME ECOKI SPECIFICITY PROTEIN"/>
    <property type="match status" value="1"/>
</dbReference>
<comment type="similarity">
    <text evidence="1">Belongs to the type-I restriction system S methylase family.</text>
</comment>
<gene>
    <name evidence="5" type="ORF">AGRHK599_LOCUS142</name>
</gene>
<dbReference type="GO" id="GO:0003677">
    <property type="term" value="F:DNA binding"/>
    <property type="evidence" value="ECO:0007669"/>
    <property type="project" value="UniProtKB-KW"/>
</dbReference>
<dbReference type="InterPro" id="IPR044946">
    <property type="entry name" value="Restrct_endonuc_typeI_TRD_sf"/>
</dbReference>
<evidence type="ECO:0000256" key="1">
    <source>
        <dbReference type="ARBA" id="ARBA00010923"/>
    </source>
</evidence>
<dbReference type="InterPro" id="IPR000055">
    <property type="entry name" value="Restrct_endonuc_typeI_TRD"/>
</dbReference>
<dbReference type="Pfam" id="PF01420">
    <property type="entry name" value="Methylase_S"/>
    <property type="match status" value="1"/>
</dbReference>
<dbReference type="SUPFAM" id="SSF116734">
    <property type="entry name" value="DNA methylase specificity domain"/>
    <property type="match status" value="1"/>
</dbReference>
<evidence type="ECO:0000313" key="5">
    <source>
        <dbReference type="EMBL" id="CAD0210129.1"/>
    </source>
</evidence>
<keyword evidence="3" id="KW-0238">DNA-binding</keyword>
<dbReference type="EMBL" id="CAICSX020000001">
    <property type="protein sequence ID" value="CAD0210129.1"/>
    <property type="molecule type" value="Genomic_DNA"/>
</dbReference>
<dbReference type="GO" id="GO:0009307">
    <property type="term" value="P:DNA restriction-modification system"/>
    <property type="evidence" value="ECO:0007669"/>
    <property type="project" value="UniProtKB-KW"/>
</dbReference>
<feature type="domain" description="Type I restriction modification DNA specificity" evidence="4">
    <location>
        <begin position="59"/>
        <end position="168"/>
    </location>
</feature>
<evidence type="ECO:0000259" key="4">
    <source>
        <dbReference type="Pfam" id="PF01420"/>
    </source>
</evidence>
<protein>
    <recommendedName>
        <fullName evidence="4">Type I restriction modification DNA specificity domain-containing protein</fullName>
    </recommendedName>
</protein>
<dbReference type="RefSeq" id="WP_077767676.1">
    <property type="nucleotide sequence ID" value="NZ_CAICSX020000001.1"/>
</dbReference>
<reference evidence="5 6" key="1">
    <citation type="submission" date="2020-06" db="EMBL/GenBank/DDBJ databases">
        <authorList>
            <person name="De Coninck B."/>
            <person name="Ibrahim H."/>
        </authorList>
    </citation>
    <scope>NUCLEOTIDE SEQUENCE [LARGE SCALE GENOMIC DNA]</scope>
    <source>
        <strain evidence="5">Ag_rhizogenes_K599</strain>
    </source>
</reference>
<sequence>MTKPNPVGKSRRITELVASMFMGLNLTRVASSAANSRALRFIQVKDINDGGITYPDTLEIVDVDPKRLGRQELQIGDILVSARGTLLKCAVVSEKHVGCIASANFIIIRPGPESQIESELLCAFLRQAETHALLLSRISSTAQPVLTLKDLESLTLVVPPREEQVNLVRLICVADELYRIAIGSAQMRRDEALAILARHMRNADARG</sequence>
<dbReference type="KEGG" id="aro:B0909_11115"/>
<name>A0AAN1ZZI5_RHIRH</name>